<evidence type="ECO:0000256" key="2">
    <source>
        <dbReference type="ARBA" id="ARBA00022737"/>
    </source>
</evidence>
<evidence type="ECO:0000259" key="7">
    <source>
        <dbReference type="PROSITE" id="PS50206"/>
    </source>
</evidence>
<feature type="domain" description="Rhodanese" evidence="7">
    <location>
        <begin position="187"/>
        <end position="301"/>
    </location>
</feature>
<evidence type="ECO:0000313" key="8">
    <source>
        <dbReference type="EMBL" id="KAF3322529.1"/>
    </source>
</evidence>
<protein>
    <recommendedName>
        <fullName evidence="6">Sulfurtransferase</fullName>
    </recommendedName>
</protein>
<evidence type="ECO:0000256" key="1">
    <source>
        <dbReference type="ARBA" id="ARBA00022679"/>
    </source>
</evidence>
<dbReference type="GO" id="GO:0009793">
    <property type="term" value="P:embryo development ending in seed dormancy"/>
    <property type="evidence" value="ECO:0007669"/>
    <property type="project" value="UniProtKB-ARBA"/>
</dbReference>
<proteinExistence type="predicted"/>
<dbReference type="PROSITE" id="PS00380">
    <property type="entry name" value="RHODANESE_1"/>
    <property type="match status" value="1"/>
</dbReference>
<dbReference type="FunFam" id="3.40.250.10:FF:000019">
    <property type="entry name" value="Sulfurtransferase"/>
    <property type="match status" value="1"/>
</dbReference>
<dbReference type="GO" id="GO:0004792">
    <property type="term" value="F:thiosulfate-cyanide sulfurtransferase activity"/>
    <property type="evidence" value="ECO:0007669"/>
    <property type="project" value="UniProtKB-EC"/>
</dbReference>
<dbReference type="PROSITE" id="PS00683">
    <property type="entry name" value="RHODANESE_2"/>
    <property type="match status" value="1"/>
</dbReference>
<dbReference type="CDD" id="cd01448">
    <property type="entry name" value="TST_Repeat_1"/>
    <property type="match status" value="1"/>
</dbReference>
<dbReference type="PROSITE" id="PS50206">
    <property type="entry name" value="RHODANESE_3"/>
    <property type="match status" value="2"/>
</dbReference>
<dbReference type="EMBL" id="SWLB01000025">
    <property type="protein sequence ID" value="KAF3322529.1"/>
    <property type="molecule type" value="Genomic_DNA"/>
</dbReference>
<dbReference type="GO" id="GO:0016784">
    <property type="term" value="F:3-mercaptopyruvate sulfurtransferase activity"/>
    <property type="evidence" value="ECO:0007669"/>
    <property type="project" value="UniProtKB-EC"/>
</dbReference>
<dbReference type="InterPro" id="IPR001763">
    <property type="entry name" value="Rhodanese-like_dom"/>
</dbReference>
<gene>
    <name evidence="8" type="ORF">FCM35_KLT13670</name>
</gene>
<dbReference type="FunFam" id="3.40.250.10:FF:000001">
    <property type="entry name" value="Sulfurtransferase"/>
    <property type="match status" value="1"/>
</dbReference>
<dbReference type="Proteomes" id="UP000623129">
    <property type="component" value="Unassembled WGS sequence"/>
</dbReference>
<keyword evidence="2" id="KW-0677">Repeat</keyword>
<dbReference type="CDD" id="cd01449">
    <property type="entry name" value="TST_Repeat_2"/>
    <property type="match status" value="1"/>
</dbReference>
<dbReference type="OrthoDB" id="270167at2759"/>
<dbReference type="InterPro" id="IPR036873">
    <property type="entry name" value="Rhodanese-like_dom_sf"/>
</dbReference>
<dbReference type="Gene3D" id="3.40.250.10">
    <property type="entry name" value="Rhodanese-like domain"/>
    <property type="match status" value="2"/>
</dbReference>
<dbReference type="PANTHER" id="PTHR11364:SF12">
    <property type="entry name" value="OS02G0167100 PROTEIN"/>
    <property type="match status" value="1"/>
</dbReference>
<name>A0A833VFF8_9POAL</name>
<evidence type="ECO:0000256" key="4">
    <source>
        <dbReference type="ARBA" id="ARBA00050501"/>
    </source>
</evidence>
<comment type="caution">
    <text evidence="8">The sequence shown here is derived from an EMBL/GenBank/DDBJ whole genome shotgun (WGS) entry which is preliminary data.</text>
</comment>
<comment type="catalytic activity">
    <reaction evidence="3">
        <text>thiosulfate + hydrogen cyanide = thiocyanate + sulfite + 2 H(+)</text>
        <dbReference type="Rhea" id="RHEA:16881"/>
        <dbReference type="ChEBI" id="CHEBI:15378"/>
        <dbReference type="ChEBI" id="CHEBI:17359"/>
        <dbReference type="ChEBI" id="CHEBI:18022"/>
        <dbReference type="ChEBI" id="CHEBI:18407"/>
        <dbReference type="ChEBI" id="CHEBI:33542"/>
        <dbReference type="EC" id="2.8.1.1"/>
    </reaction>
</comment>
<keyword evidence="1 6" id="KW-0808">Transferase</keyword>
<dbReference type="Pfam" id="PF00581">
    <property type="entry name" value="Rhodanese"/>
    <property type="match status" value="2"/>
</dbReference>
<evidence type="ECO:0000256" key="6">
    <source>
        <dbReference type="RuleBase" id="RU000507"/>
    </source>
</evidence>
<evidence type="ECO:0000256" key="5">
    <source>
        <dbReference type="ARBA" id="ARBA00054064"/>
    </source>
</evidence>
<comment type="catalytic activity">
    <reaction evidence="4">
        <text>2-oxo-3-sulfanylpropanoate + [thioredoxin]-dithiol = [thioredoxin]-disulfide + hydrogen sulfide + pyruvate + H(+)</text>
        <dbReference type="Rhea" id="RHEA:21740"/>
        <dbReference type="Rhea" id="RHEA-COMP:10698"/>
        <dbReference type="Rhea" id="RHEA-COMP:10700"/>
        <dbReference type="ChEBI" id="CHEBI:15361"/>
        <dbReference type="ChEBI" id="CHEBI:15378"/>
        <dbReference type="ChEBI" id="CHEBI:29919"/>
        <dbReference type="ChEBI" id="CHEBI:29950"/>
        <dbReference type="ChEBI" id="CHEBI:50058"/>
        <dbReference type="ChEBI" id="CHEBI:57678"/>
        <dbReference type="EC" id="2.8.1.2"/>
    </reaction>
</comment>
<comment type="function">
    <text evidence="5">Catalyzes the transfer of a sulfur ion from a donor to cyanide or to other thiol compounds. Substrate preference is 3-mercaptopyruvate &gt; thiosulfate. Involved in embryo and seed development.</text>
</comment>
<accession>A0A833VFF8</accession>
<feature type="domain" description="Rhodanese" evidence="7">
    <location>
        <begin position="18"/>
        <end position="135"/>
    </location>
</feature>
<organism evidence="8 9">
    <name type="scientific">Carex littledalei</name>
    <dbReference type="NCBI Taxonomy" id="544730"/>
    <lineage>
        <taxon>Eukaryota</taxon>
        <taxon>Viridiplantae</taxon>
        <taxon>Streptophyta</taxon>
        <taxon>Embryophyta</taxon>
        <taxon>Tracheophyta</taxon>
        <taxon>Spermatophyta</taxon>
        <taxon>Magnoliopsida</taxon>
        <taxon>Liliopsida</taxon>
        <taxon>Poales</taxon>
        <taxon>Cyperaceae</taxon>
        <taxon>Cyperoideae</taxon>
        <taxon>Cariceae</taxon>
        <taxon>Carex</taxon>
        <taxon>Carex subgen. Euthyceras</taxon>
    </lineage>
</organism>
<evidence type="ECO:0000313" key="9">
    <source>
        <dbReference type="Proteomes" id="UP000623129"/>
    </source>
</evidence>
<dbReference type="GO" id="GO:0005739">
    <property type="term" value="C:mitochondrion"/>
    <property type="evidence" value="ECO:0007669"/>
    <property type="project" value="TreeGrafter"/>
</dbReference>
<sequence length="309" mass="34859">MEQDEAAVSVNWLHQNLKNPEIKVLDASWYMPFENRDPFQEYKVEHIPGALFFDIDHISDLNTNLPHMLPSEKAFASAVTALGITNTDKIIVYDGKGMYSAPRVWWTFRIFGHDNIWVLDGGFPKWKDSGFEVQSSDASSDEVSKSNFATHVVQLHYKENLASPTTFKVEHRPHLIWTLEKIKQNIEDRTHQHIDARVRGRFDGTAPEPRKGVRSGHIPGSKCVPFPDMLDSEQLFLPQDEIQKRFDKEGISLENPIIVSCATGVTACIVALGLHKLGKKEVPVYDGSWTEWECQSGAIIVTIDSATSS</sequence>
<dbReference type="InterPro" id="IPR001307">
    <property type="entry name" value="Thiosulphate_STrfase_CS"/>
</dbReference>
<evidence type="ECO:0000256" key="3">
    <source>
        <dbReference type="ARBA" id="ARBA00047549"/>
    </source>
</evidence>
<dbReference type="InterPro" id="IPR045078">
    <property type="entry name" value="TST/MPST-like"/>
</dbReference>
<dbReference type="SMART" id="SM00450">
    <property type="entry name" value="RHOD"/>
    <property type="match status" value="2"/>
</dbReference>
<dbReference type="AlphaFoldDB" id="A0A833VFF8"/>
<dbReference type="SUPFAM" id="SSF52821">
    <property type="entry name" value="Rhodanese/Cell cycle control phosphatase"/>
    <property type="match status" value="2"/>
</dbReference>
<dbReference type="PANTHER" id="PTHR11364">
    <property type="entry name" value="THIOSULFATE SULFERTANSFERASE"/>
    <property type="match status" value="1"/>
</dbReference>
<keyword evidence="9" id="KW-1185">Reference proteome</keyword>
<reference evidence="8" key="1">
    <citation type="submission" date="2020-01" db="EMBL/GenBank/DDBJ databases">
        <title>Genome sequence of Kobresia littledalei, the first chromosome-level genome in the family Cyperaceae.</title>
        <authorList>
            <person name="Qu G."/>
        </authorList>
    </citation>
    <scope>NUCLEOTIDE SEQUENCE</scope>
    <source>
        <strain evidence="8">C.B.Clarke</strain>
        <tissue evidence="8">Leaf</tissue>
    </source>
</reference>